<feature type="compositionally biased region" description="Polar residues" evidence="1">
    <location>
        <begin position="398"/>
        <end position="413"/>
    </location>
</feature>
<feature type="region of interest" description="Disordered" evidence="1">
    <location>
        <begin position="318"/>
        <end position="355"/>
    </location>
</feature>
<evidence type="ECO:0000313" key="3">
    <source>
        <dbReference type="EMBL" id="CAF9924546.1"/>
    </source>
</evidence>
<feature type="transmembrane region" description="Helical" evidence="2">
    <location>
        <begin position="42"/>
        <end position="68"/>
    </location>
</feature>
<sequence length="451" mass="47845">MSTIVPLALSFTDAAVSGTSVTSISDPSSDNVSSESGVNIPIGGIAGIAVGGAIALALIVAIIIFFMLRRKKRKSRKESLMQQPRGTLGGAVLPGTWFGGNGSGIQNDARGTLAASDSIRLVQEPETSSEHPAGQELSDTAIPAYSLELGNTSTTIPTATPFNTLRQAVRVRPGFAPYSPMSIILPGSPYTNPQASYSDPVLGNRQGLQRSSEVYQDLDGHGWMQNDHNQSRVRDSTHVLSTSYNPANIGKAHLSVISQPLSQSSSSTTPSGIVPPMSSSTSLRTPLFPRLSSLQSGVNVPNSSSEQHDSLLAVINEQGSQSPRRASRQSPSRNDFTIDQSTSLSSHPINVGFVSPPQQLSESAATRAVSLSVDVIEPSALSSSCLVPNTRLGPERPSGSQPQEVSARGSWSTWISPEAAYAEGLWEDQSRSKERQCEAPDIEQNKKEKKD</sequence>
<protein>
    <submittedName>
        <fullName evidence="3">Uncharacterized protein</fullName>
    </submittedName>
</protein>
<gene>
    <name evidence="3" type="ORF">GOMPHAMPRED_003670</name>
</gene>
<evidence type="ECO:0000256" key="2">
    <source>
        <dbReference type="SAM" id="Phobius"/>
    </source>
</evidence>
<dbReference type="Proteomes" id="UP000664169">
    <property type="component" value="Unassembled WGS sequence"/>
</dbReference>
<feature type="region of interest" description="Disordered" evidence="1">
    <location>
        <begin position="425"/>
        <end position="451"/>
    </location>
</feature>
<dbReference type="AlphaFoldDB" id="A0A8H3FNZ7"/>
<feature type="region of interest" description="Disordered" evidence="1">
    <location>
        <begin position="385"/>
        <end position="413"/>
    </location>
</feature>
<keyword evidence="4" id="KW-1185">Reference proteome</keyword>
<feature type="region of interest" description="Disordered" evidence="1">
    <location>
        <begin position="260"/>
        <end position="285"/>
    </location>
</feature>
<dbReference type="EMBL" id="CAJPDQ010000021">
    <property type="protein sequence ID" value="CAF9924546.1"/>
    <property type="molecule type" value="Genomic_DNA"/>
</dbReference>
<evidence type="ECO:0000313" key="4">
    <source>
        <dbReference type="Proteomes" id="UP000664169"/>
    </source>
</evidence>
<comment type="caution">
    <text evidence="3">The sequence shown here is derived from an EMBL/GenBank/DDBJ whole genome shotgun (WGS) entry which is preliminary data.</text>
</comment>
<feature type="compositionally biased region" description="Low complexity" evidence="1">
    <location>
        <begin position="320"/>
        <end position="333"/>
    </location>
</feature>
<keyword evidence="2" id="KW-0812">Transmembrane</keyword>
<reference evidence="3" key="1">
    <citation type="submission" date="2021-03" db="EMBL/GenBank/DDBJ databases">
        <authorList>
            <person name="Tagirdzhanova G."/>
        </authorList>
    </citation>
    <scope>NUCLEOTIDE SEQUENCE</scope>
</reference>
<feature type="compositionally biased region" description="Basic and acidic residues" evidence="1">
    <location>
        <begin position="428"/>
        <end position="451"/>
    </location>
</feature>
<organism evidence="3 4">
    <name type="scientific">Gomphillus americanus</name>
    <dbReference type="NCBI Taxonomy" id="1940652"/>
    <lineage>
        <taxon>Eukaryota</taxon>
        <taxon>Fungi</taxon>
        <taxon>Dikarya</taxon>
        <taxon>Ascomycota</taxon>
        <taxon>Pezizomycotina</taxon>
        <taxon>Lecanoromycetes</taxon>
        <taxon>OSLEUM clade</taxon>
        <taxon>Ostropomycetidae</taxon>
        <taxon>Ostropales</taxon>
        <taxon>Graphidaceae</taxon>
        <taxon>Gomphilloideae</taxon>
        <taxon>Gomphillus</taxon>
    </lineage>
</organism>
<feature type="compositionally biased region" description="Polar residues" evidence="1">
    <location>
        <begin position="334"/>
        <end position="348"/>
    </location>
</feature>
<name>A0A8H3FNZ7_9LECA</name>
<proteinExistence type="predicted"/>
<keyword evidence="2" id="KW-0472">Membrane</keyword>
<evidence type="ECO:0000256" key="1">
    <source>
        <dbReference type="SAM" id="MobiDB-lite"/>
    </source>
</evidence>
<feature type="compositionally biased region" description="Low complexity" evidence="1">
    <location>
        <begin position="260"/>
        <end position="276"/>
    </location>
</feature>
<accession>A0A8H3FNZ7</accession>
<keyword evidence="2" id="KW-1133">Transmembrane helix</keyword>